<organism evidence="13 14">
    <name type="scientific">Mycoplasmopsis gallinacea</name>
    <dbReference type="NCBI Taxonomy" id="29556"/>
    <lineage>
        <taxon>Bacteria</taxon>
        <taxon>Bacillati</taxon>
        <taxon>Mycoplasmatota</taxon>
        <taxon>Mycoplasmoidales</taxon>
        <taxon>Metamycoplasmataceae</taxon>
        <taxon>Mycoplasmopsis</taxon>
    </lineage>
</organism>
<dbReference type="InterPro" id="IPR006070">
    <property type="entry name" value="Sua5-like_dom"/>
</dbReference>
<dbReference type="EC" id="2.7.7.87" evidence="3"/>
<evidence type="ECO:0000256" key="6">
    <source>
        <dbReference type="ARBA" id="ARBA00022694"/>
    </source>
</evidence>
<dbReference type="GO" id="GO:0003725">
    <property type="term" value="F:double-stranded RNA binding"/>
    <property type="evidence" value="ECO:0007669"/>
    <property type="project" value="InterPro"/>
</dbReference>
<dbReference type="GO" id="GO:0000049">
    <property type="term" value="F:tRNA binding"/>
    <property type="evidence" value="ECO:0007669"/>
    <property type="project" value="TreeGrafter"/>
</dbReference>
<keyword evidence="5" id="KW-0808">Transferase</keyword>
<evidence type="ECO:0000256" key="2">
    <source>
        <dbReference type="ARBA" id="ARBA00007663"/>
    </source>
</evidence>
<dbReference type="SUPFAM" id="SSF55821">
    <property type="entry name" value="YrdC/RibB"/>
    <property type="match status" value="1"/>
</dbReference>
<accession>A0A449A479</accession>
<keyword evidence="9" id="KW-0067">ATP-binding</keyword>
<name>A0A449A479_9BACT</name>
<evidence type="ECO:0000256" key="1">
    <source>
        <dbReference type="ARBA" id="ARBA00004496"/>
    </source>
</evidence>
<dbReference type="Gene3D" id="3.90.870.10">
    <property type="entry name" value="DHBP synthase"/>
    <property type="match status" value="1"/>
</dbReference>
<dbReference type="GO" id="GO:0008033">
    <property type="term" value="P:tRNA processing"/>
    <property type="evidence" value="ECO:0007669"/>
    <property type="project" value="UniProtKB-KW"/>
</dbReference>
<evidence type="ECO:0000256" key="3">
    <source>
        <dbReference type="ARBA" id="ARBA00012584"/>
    </source>
</evidence>
<keyword evidence="7" id="KW-0548">Nucleotidyltransferase</keyword>
<feature type="domain" description="YrdC-like" evidence="12">
    <location>
        <begin position="1"/>
        <end position="155"/>
    </location>
</feature>
<dbReference type="PANTHER" id="PTHR17490">
    <property type="entry name" value="SUA5"/>
    <property type="match status" value="1"/>
</dbReference>
<evidence type="ECO:0000256" key="7">
    <source>
        <dbReference type="ARBA" id="ARBA00022695"/>
    </source>
</evidence>
<dbReference type="PROSITE" id="PS51163">
    <property type="entry name" value="YRDC"/>
    <property type="match status" value="1"/>
</dbReference>
<keyword evidence="4" id="KW-0963">Cytoplasm</keyword>
<evidence type="ECO:0000313" key="14">
    <source>
        <dbReference type="Proteomes" id="UP000290568"/>
    </source>
</evidence>
<dbReference type="GO" id="GO:0006450">
    <property type="term" value="P:regulation of translational fidelity"/>
    <property type="evidence" value="ECO:0007669"/>
    <property type="project" value="TreeGrafter"/>
</dbReference>
<evidence type="ECO:0000256" key="4">
    <source>
        <dbReference type="ARBA" id="ARBA00022490"/>
    </source>
</evidence>
<dbReference type="EMBL" id="LR214950">
    <property type="protein sequence ID" value="VEU59022.1"/>
    <property type="molecule type" value="Genomic_DNA"/>
</dbReference>
<keyword evidence="8" id="KW-0547">Nucleotide-binding</keyword>
<proteinExistence type="inferred from homology"/>
<evidence type="ECO:0000256" key="10">
    <source>
        <dbReference type="ARBA" id="ARBA00029774"/>
    </source>
</evidence>
<dbReference type="Pfam" id="PF01300">
    <property type="entry name" value="Sua5_yciO_yrdC"/>
    <property type="match status" value="1"/>
</dbReference>
<protein>
    <recommendedName>
        <fullName evidence="10">L-threonylcarbamoyladenylate synthase</fullName>
        <ecNumber evidence="3">2.7.7.87</ecNumber>
    </recommendedName>
    <alternativeName>
        <fullName evidence="10">L-threonylcarbamoyladenylate synthase</fullName>
    </alternativeName>
</protein>
<sequence>MNKNYDDIYIFTTDTVCGIGCKVSSGSINKLFELKNRPIEKKIMILVSSIKMAQSFNQWNEKATETALKYWPGAYSIIINDQGFRMPDNAKLLKFLEENGPMYVTSANKSGMSPIDIKDANDVFPQVSNVFDFGKPNGKASTIINLDTGEIIERN</sequence>
<reference evidence="13 14" key="1">
    <citation type="submission" date="2019-01" db="EMBL/GenBank/DDBJ databases">
        <authorList>
            <consortium name="Pathogen Informatics"/>
        </authorList>
    </citation>
    <scope>NUCLEOTIDE SEQUENCE [LARGE SCALE GENOMIC DNA]</scope>
    <source>
        <strain evidence="13 14">NCTC10183</strain>
    </source>
</reference>
<evidence type="ECO:0000313" key="13">
    <source>
        <dbReference type="EMBL" id="VEU59022.1"/>
    </source>
</evidence>
<evidence type="ECO:0000256" key="9">
    <source>
        <dbReference type="ARBA" id="ARBA00022840"/>
    </source>
</evidence>
<evidence type="ECO:0000256" key="11">
    <source>
        <dbReference type="ARBA" id="ARBA00048366"/>
    </source>
</evidence>
<dbReference type="STRING" id="29556.VO56_00595"/>
<comment type="subcellular location">
    <subcellularLocation>
        <location evidence="1">Cytoplasm</location>
    </subcellularLocation>
</comment>
<dbReference type="GO" id="GO:0061710">
    <property type="term" value="F:L-threonylcarbamoyladenylate synthase"/>
    <property type="evidence" value="ECO:0007669"/>
    <property type="project" value="UniProtKB-EC"/>
</dbReference>
<evidence type="ECO:0000256" key="8">
    <source>
        <dbReference type="ARBA" id="ARBA00022741"/>
    </source>
</evidence>
<dbReference type="RefSeq" id="WP_129620629.1">
    <property type="nucleotide sequence ID" value="NZ_LR214950.1"/>
</dbReference>
<keyword evidence="14" id="KW-1185">Reference proteome</keyword>
<comment type="similarity">
    <text evidence="2">Belongs to the SUA5 family.</text>
</comment>
<dbReference type="OrthoDB" id="397661at2"/>
<dbReference type="InterPro" id="IPR050156">
    <property type="entry name" value="TC-AMP_synthase_SUA5"/>
</dbReference>
<dbReference type="PANTHER" id="PTHR17490:SF16">
    <property type="entry name" value="THREONYLCARBAMOYL-AMP SYNTHASE"/>
    <property type="match status" value="1"/>
</dbReference>
<keyword evidence="6" id="KW-0819">tRNA processing</keyword>
<evidence type="ECO:0000256" key="5">
    <source>
        <dbReference type="ARBA" id="ARBA00022679"/>
    </source>
</evidence>
<comment type="catalytic activity">
    <reaction evidence="11">
        <text>L-threonine + hydrogencarbonate + ATP = L-threonylcarbamoyladenylate + diphosphate + H2O</text>
        <dbReference type="Rhea" id="RHEA:36407"/>
        <dbReference type="ChEBI" id="CHEBI:15377"/>
        <dbReference type="ChEBI" id="CHEBI:17544"/>
        <dbReference type="ChEBI" id="CHEBI:30616"/>
        <dbReference type="ChEBI" id="CHEBI:33019"/>
        <dbReference type="ChEBI" id="CHEBI:57926"/>
        <dbReference type="ChEBI" id="CHEBI:73682"/>
        <dbReference type="EC" id="2.7.7.87"/>
    </reaction>
</comment>
<evidence type="ECO:0000259" key="12">
    <source>
        <dbReference type="PROSITE" id="PS51163"/>
    </source>
</evidence>
<dbReference type="GO" id="GO:0005737">
    <property type="term" value="C:cytoplasm"/>
    <property type="evidence" value="ECO:0007669"/>
    <property type="project" value="UniProtKB-SubCell"/>
</dbReference>
<gene>
    <name evidence="13" type="ORF">NCTC10183_00814</name>
</gene>
<dbReference type="InterPro" id="IPR017945">
    <property type="entry name" value="DHBP_synth_RibB-like_a/b_dom"/>
</dbReference>
<dbReference type="Proteomes" id="UP000290568">
    <property type="component" value="Chromosome"/>
</dbReference>
<dbReference type="GO" id="GO:0005524">
    <property type="term" value="F:ATP binding"/>
    <property type="evidence" value="ECO:0007669"/>
    <property type="project" value="UniProtKB-KW"/>
</dbReference>
<dbReference type="AlphaFoldDB" id="A0A449A479"/>